<organism evidence="2 3">
    <name type="scientific">Merluccius polli</name>
    <name type="common">Benguela hake</name>
    <name type="synonym">Merluccius cadenati</name>
    <dbReference type="NCBI Taxonomy" id="89951"/>
    <lineage>
        <taxon>Eukaryota</taxon>
        <taxon>Metazoa</taxon>
        <taxon>Chordata</taxon>
        <taxon>Craniata</taxon>
        <taxon>Vertebrata</taxon>
        <taxon>Euteleostomi</taxon>
        <taxon>Actinopterygii</taxon>
        <taxon>Neopterygii</taxon>
        <taxon>Teleostei</taxon>
        <taxon>Neoteleostei</taxon>
        <taxon>Acanthomorphata</taxon>
        <taxon>Zeiogadaria</taxon>
        <taxon>Gadariae</taxon>
        <taxon>Gadiformes</taxon>
        <taxon>Gadoidei</taxon>
        <taxon>Merlucciidae</taxon>
        <taxon>Merluccius</taxon>
    </lineage>
</organism>
<dbReference type="AlphaFoldDB" id="A0AA47MF45"/>
<reference evidence="2" key="1">
    <citation type="journal article" date="2023" name="Front. Mar. Sci.">
        <title>A new Merluccius polli reference genome to investigate the effects of global change in West African waters.</title>
        <authorList>
            <person name="Mateo J.L."/>
            <person name="Blanco-Fernandez C."/>
            <person name="Garcia-Vazquez E."/>
            <person name="Machado-Schiaffino G."/>
        </authorList>
    </citation>
    <scope>NUCLEOTIDE SEQUENCE</scope>
    <source>
        <strain evidence="2">C29</strain>
        <tissue evidence="2">Fin</tissue>
    </source>
</reference>
<dbReference type="PANTHER" id="PTHR47331:SF1">
    <property type="entry name" value="GAG-LIKE PROTEIN"/>
    <property type="match status" value="1"/>
</dbReference>
<dbReference type="InterPro" id="IPR001584">
    <property type="entry name" value="Integrase_cat-core"/>
</dbReference>
<dbReference type="SUPFAM" id="SSF53098">
    <property type="entry name" value="Ribonuclease H-like"/>
    <property type="match status" value="1"/>
</dbReference>
<evidence type="ECO:0000259" key="1">
    <source>
        <dbReference type="PROSITE" id="PS50994"/>
    </source>
</evidence>
<keyword evidence="3" id="KW-1185">Reference proteome</keyword>
<proteinExistence type="predicted"/>
<dbReference type="GO" id="GO:0015074">
    <property type="term" value="P:DNA integration"/>
    <property type="evidence" value="ECO:0007669"/>
    <property type="project" value="InterPro"/>
</dbReference>
<name>A0AA47MF45_MERPO</name>
<evidence type="ECO:0000313" key="3">
    <source>
        <dbReference type="Proteomes" id="UP001174136"/>
    </source>
</evidence>
<dbReference type="Proteomes" id="UP001174136">
    <property type="component" value="Unassembled WGS sequence"/>
</dbReference>
<dbReference type="InterPro" id="IPR036397">
    <property type="entry name" value="RNaseH_sf"/>
</dbReference>
<feature type="domain" description="Integrase catalytic" evidence="1">
    <location>
        <begin position="10"/>
        <end position="196"/>
    </location>
</feature>
<dbReference type="Pfam" id="PF18701">
    <property type="entry name" value="DUF5641"/>
    <property type="match status" value="1"/>
</dbReference>
<dbReference type="EMBL" id="JAOPHQ010004554">
    <property type="protein sequence ID" value="KAK0139050.1"/>
    <property type="molecule type" value="Genomic_DNA"/>
</dbReference>
<dbReference type="Gene3D" id="3.30.420.10">
    <property type="entry name" value="Ribonuclease H-like superfamily/Ribonuclease H"/>
    <property type="match status" value="1"/>
</dbReference>
<gene>
    <name evidence="2" type="ORF">N1851_024405</name>
</gene>
<dbReference type="InterPro" id="IPR040676">
    <property type="entry name" value="DUF5641"/>
</dbReference>
<evidence type="ECO:0000313" key="2">
    <source>
        <dbReference type="EMBL" id="KAK0139050.1"/>
    </source>
</evidence>
<dbReference type="InterPro" id="IPR012337">
    <property type="entry name" value="RNaseH-like_sf"/>
</dbReference>
<sequence length="316" mass="35800">MADLPASKLRLHKPPFWSTGMDCFGPFTIKIGQRHEKRWGILFKCQTTRCVHLEVLSSLDTDRFLLALRRFVARRGCPHELISDQGTNFRGGERELREAYAQLAPMLQEKLAQQQIKFSFNPPHAPHFGGTWEREVRSIKSALRVTLGTQVVTEEILYTVFVEVEEIMNSKPLGYVSSNISDADPITPNVLLMGRRDASLPQVLFADSELLTHMKWRHSQILADRFWVSFIKDYLPSLQPRSKWKMDGPSISPSAVVMVIDPQLPRSSWPVGTVTKVLPSSDGRIRVAEIAINGKKFTRPVSRLITLPAFPDDPTV</sequence>
<protein>
    <recommendedName>
        <fullName evidence="1">Integrase catalytic domain-containing protein</fullName>
    </recommendedName>
</protein>
<comment type="caution">
    <text evidence="2">The sequence shown here is derived from an EMBL/GenBank/DDBJ whole genome shotgun (WGS) entry which is preliminary data.</text>
</comment>
<dbReference type="GO" id="GO:0003676">
    <property type="term" value="F:nucleic acid binding"/>
    <property type="evidence" value="ECO:0007669"/>
    <property type="project" value="InterPro"/>
</dbReference>
<dbReference type="PROSITE" id="PS50994">
    <property type="entry name" value="INTEGRASE"/>
    <property type="match status" value="1"/>
</dbReference>
<accession>A0AA47MF45</accession>
<dbReference type="PANTHER" id="PTHR47331">
    <property type="entry name" value="PHD-TYPE DOMAIN-CONTAINING PROTEIN"/>
    <property type="match status" value="1"/>
</dbReference>